<accession>A0AAD8UR36</accession>
<dbReference type="Proteomes" id="UP001230268">
    <property type="component" value="Unassembled WGS sequence"/>
</dbReference>
<dbReference type="EMBL" id="JAVEPI010000001">
    <property type="protein sequence ID" value="KAK1444130.1"/>
    <property type="molecule type" value="Genomic_DNA"/>
</dbReference>
<evidence type="ECO:0000313" key="3">
    <source>
        <dbReference type="Proteomes" id="UP001230268"/>
    </source>
</evidence>
<dbReference type="AlphaFoldDB" id="A0AAD8UR36"/>
<comment type="caution">
    <text evidence="2">The sequence shown here is derived from an EMBL/GenBank/DDBJ whole genome shotgun (WGS) entry which is preliminary data.</text>
</comment>
<name>A0AAD8UR36_BABGI</name>
<keyword evidence="3" id="KW-1185">Reference proteome</keyword>
<sequence length="438" mass="48304">MGSYPLNGEGKDLLMQFLQLNQMDTLGNTEYNILKSLQQVIELRKVLMISKKGGAGSKEYMDAEAMHELQKFTIYIWNGNESPEIDTGVNAKINQGDAAIWFKSQGFSEGELNELDVKTLKSELGKIIGRRNYLHRSLSQRIDAYLVTCYFNAGSALSCLLLLGSSLENPELQTLLTNIINEKFPGKGGDFVTEIRRLTDNDGPTRKLVGAAKGKGLCPLNNAHLQPGRFTSTDWNLLWNTITDICSVIEVELPKIEDSLKGIEVIQPKSEIAGLLTSKGFDMTGAPIDCSTYTNKIEALIAGGSPFDKVCGLVKAYNGCSEEDGTRRSSEKSFTKEKHDDKITIDEEDEEPVGSNTDETGITDVENERQDEPNQDTPSKTSSSPVTSNNNSNDKVDKFKDLKVDWGRLRTRKGREAASFFVPPRGLYLAVAIVAILA</sequence>
<feature type="region of interest" description="Disordered" evidence="1">
    <location>
        <begin position="320"/>
        <end position="397"/>
    </location>
</feature>
<evidence type="ECO:0000313" key="2">
    <source>
        <dbReference type="EMBL" id="KAK1444130.1"/>
    </source>
</evidence>
<evidence type="ECO:0000256" key="1">
    <source>
        <dbReference type="SAM" id="MobiDB-lite"/>
    </source>
</evidence>
<protein>
    <submittedName>
        <fullName evidence="2">Uncharacterized protein</fullName>
    </submittedName>
</protein>
<reference evidence="2" key="1">
    <citation type="submission" date="2023-08" db="EMBL/GenBank/DDBJ databases">
        <title>Draft sequence of the Babesia gibsoni genome.</title>
        <authorList>
            <person name="Yamagishi J.Y."/>
            <person name="Xuan X.X."/>
        </authorList>
    </citation>
    <scope>NUCLEOTIDE SEQUENCE</scope>
    <source>
        <strain evidence="2">Azabu</strain>
    </source>
</reference>
<feature type="compositionally biased region" description="Low complexity" evidence="1">
    <location>
        <begin position="377"/>
        <end position="393"/>
    </location>
</feature>
<organism evidence="2 3">
    <name type="scientific">Babesia gibsoni</name>
    <dbReference type="NCBI Taxonomy" id="33632"/>
    <lineage>
        <taxon>Eukaryota</taxon>
        <taxon>Sar</taxon>
        <taxon>Alveolata</taxon>
        <taxon>Apicomplexa</taxon>
        <taxon>Aconoidasida</taxon>
        <taxon>Piroplasmida</taxon>
        <taxon>Babesiidae</taxon>
        <taxon>Babesia</taxon>
    </lineage>
</organism>
<gene>
    <name evidence="2" type="ORF">BgAZ_100360</name>
</gene>
<feature type="compositionally biased region" description="Basic and acidic residues" evidence="1">
    <location>
        <begin position="324"/>
        <end position="345"/>
    </location>
</feature>
<proteinExistence type="predicted"/>